<protein>
    <submittedName>
        <fullName evidence="1">Uncharacterized protein</fullName>
    </submittedName>
</protein>
<proteinExistence type="predicted"/>
<keyword evidence="2" id="KW-1185">Reference proteome</keyword>
<gene>
    <name evidence="1" type="ORF">N5A92_24185</name>
</gene>
<dbReference type="RefSeq" id="WP_260906932.1">
    <property type="nucleotide sequence ID" value="NZ_JAOCZP010000011.1"/>
</dbReference>
<dbReference type="Proteomes" id="UP001320831">
    <property type="component" value="Unassembled WGS sequence"/>
</dbReference>
<accession>A0ABT2LUB1</accession>
<comment type="caution">
    <text evidence="1">The sequence shown here is derived from an EMBL/GenBank/DDBJ whole genome shotgun (WGS) entry which is preliminary data.</text>
</comment>
<dbReference type="EMBL" id="JAOCZP010000011">
    <property type="protein sequence ID" value="MCT7378120.1"/>
    <property type="molecule type" value="Genomic_DNA"/>
</dbReference>
<evidence type="ECO:0000313" key="2">
    <source>
        <dbReference type="Proteomes" id="UP001320831"/>
    </source>
</evidence>
<reference evidence="1 2" key="1">
    <citation type="submission" date="2022-09" db="EMBL/GenBank/DDBJ databases">
        <title>Chelativorans salina sp. nov., a novel slightly halophilic bacterium isolated from a saline lake sediment enrichment.</title>
        <authorList>
            <person name="Gao L."/>
            <person name="Fang B.-Z."/>
            <person name="Li W.-J."/>
        </authorList>
    </citation>
    <scope>NUCLEOTIDE SEQUENCE [LARGE SCALE GENOMIC DNA]</scope>
    <source>
        <strain evidence="1 2">EGI FJ00035</strain>
    </source>
</reference>
<sequence length="127" mass="13690">MDNAQVVVSAAFREEVSTTYSKQEPLMNINNAVVSPPPLVVEQAVDEAYRPTNCNRDISIWSKLDAALPETKAAPVRLIDCAPTEIALNRNSSDGLSTETFRVSGCTRRSRATSVGHSASLPSMALI</sequence>
<organism evidence="1 2">
    <name type="scientific">Chelativorans salis</name>
    <dbReference type="NCBI Taxonomy" id="2978478"/>
    <lineage>
        <taxon>Bacteria</taxon>
        <taxon>Pseudomonadati</taxon>
        <taxon>Pseudomonadota</taxon>
        <taxon>Alphaproteobacteria</taxon>
        <taxon>Hyphomicrobiales</taxon>
        <taxon>Phyllobacteriaceae</taxon>
        <taxon>Chelativorans</taxon>
    </lineage>
</organism>
<dbReference type="Gene3D" id="3.40.640.10">
    <property type="entry name" value="Type I PLP-dependent aspartate aminotransferase-like (Major domain)"/>
    <property type="match status" value="1"/>
</dbReference>
<evidence type="ECO:0000313" key="1">
    <source>
        <dbReference type="EMBL" id="MCT7378120.1"/>
    </source>
</evidence>
<dbReference type="InterPro" id="IPR015421">
    <property type="entry name" value="PyrdxlP-dep_Trfase_major"/>
</dbReference>
<name>A0ABT2LUB1_9HYPH</name>